<comment type="pathway">
    <text evidence="3 12">Protein modification; protein glycosylation.</text>
</comment>
<evidence type="ECO:0000256" key="8">
    <source>
        <dbReference type="ARBA" id="ARBA00022824"/>
    </source>
</evidence>
<dbReference type="Pfam" id="PF25147">
    <property type="entry name" value="Ribophorin_II_C"/>
    <property type="match status" value="1"/>
</dbReference>
<feature type="domain" description="Ribophorin II C-terminal" evidence="16">
    <location>
        <begin position="536"/>
        <end position="634"/>
    </location>
</feature>
<dbReference type="Proteomes" id="UP000695022">
    <property type="component" value="Unplaced"/>
</dbReference>
<sequence length="634" mass="69616">MARCSSFLLFFTLAVVGQALTPTTFFTTNDQARLRAHFLAASPYKDLPTAHYSILGLTLLGAAVPNNQEACKYAQSKYDPLKVDSVYFASSISKALKGCMLPPDAGQTLADAVNENSSVQDLFYVVSAMKNLNQVIDSPKVSKVLSALLKKDDSIASLGYSFHIAAMLSGNVDTFFDRIEDAIVQADEVDGKYLQFEQGAGTTALVAIGAYQLAETLNKPPPISANQAMKFANYFVHRKHTANYRSAYLVLRALKTFTNNKFHIPIAVTMAGQTAVSLESPTVTVQVSNLLGESLGKLNVVAEKATRLDDSAVVLSKRPLKPVPGGDQTLYEFNLMTEAKPSRGFYEIAIDVTSGDVNEKRLLSTSDALVSVKVTTAVMVADAEVSLVDRDQSTAPKGNKVNYPSKVATVMEADYHQKLLMKFMLKDKLTQEVMKVHQAFVMFTNKNTKQEIIYVAEPDTKDVYKFDLDVAGKAAEFSGVSGQYLMSLIIGDAVITNPFTWNIAEVKLKFPEGLGKDNDDGTASPYAVKPEIKHQFREPEKRPPSIISNAFTALVLVPVLVLLIMWFKIGVNMGNFPFSPSALGFHLGLTCIFGLYYYFWIQLNMFDTMKYLTIVGGITFFFGNRLLGSIASKR</sequence>
<dbReference type="InterPro" id="IPR055373">
    <property type="entry name" value="Ribophorin_II_N"/>
</dbReference>
<name>A0ABM1EV64_PRICU</name>
<evidence type="ECO:0000256" key="3">
    <source>
        <dbReference type="ARBA" id="ARBA00004922"/>
    </source>
</evidence>
<feature type="transmembrane region" description="Helical" evidence="12">
    <location>
        <begin position="578"/>
        <end position="599"/>
    </location>
</feature>
<organism evidence="17 18">
    <name type="scientific">Priapulus caudatus</name>
    <name type="common">Priapulid worm</name>
    <dbReference type="NCBI Taxonomy" id="37621"/>
    <lineage>
        <taxon>Eukaryota</taxon>
        <taxon>Metazoa</taxon>
        <taxon>Ecdysozoa</taxon>
        <taxon>Scalidophora</taxon>
        <taxon>Priapulida</taxon>
        <taxon>Priapulimorpha</taxon>
        <taxon>Priapulimorphida</taxon>
        <taxon>Priapulidae</taxon>
        <taxon>Priapulus</taxon>
    </lineage>
</organism>
<evidence type="ECO:0000259" key="15">
    <source>
        <dbReference type="Pfam" id="PF23861"/>
    </source>
</evidence>
<comment type="similarity">
    <text evidence="4 12">Belongs to the SWP1 family.</text>
</comment>
<feature type="chain" id="PRO_5045004716" description="Dolichyl-diphosphooligosaccharide--protein glycosyltransferase subunit 2" evidence="12">
    <location>
        <begin position="20"/>
        <end position="634"/>
    </location>
</feature>
<gene>
    <name evidence="18" type="primary">LOC106816053</name>
</gene>
<evidence type="ECO:0000259" key="13">
    <source>
        <dbReference type="Pfam" id="PF05817"/>
    </source>
</evidence>
<reference evidence="18" key="1">
    <citation type="submission" date="2025-08" db="UniProtKB">
        <authorList>
            <consortium name="RefSeq"/>
        </authorList>
    </citation>
    <scope>IDENTIFICATION</scope>
</reference>
<protein>
    <recommendedName>
        <fullName evidence="5 12">Dolichyl-diphosphooligosaccharide--protein glycosyltransferase subunit 2</fullName>
    </recommendedName>
    <alternativeName>
        <fullName evidence="12">Ribophorin-2</fullName>
    </alternativeName>
</protein>
<keyword evidence="17" id="KW-1185">Reference proteome</keyword>
<dbReference type="RefSeq" id="XP_014676085.1">
    <property type="nucleotide sequence ID" value="XM_014820599.1"/>
</dbReference>
<keyword evidence="9 12" id="KW-1133">Transmembrane helix</keyword>
<keyword evidence="8 12" id="KW-0256">Endoplasmic reticulum</keyword>
<dbReference type="InterPro" id="IPR056790">
    <property type="entry name" value="Ribophorin_II_C"/>
</dbReference>
<evidence type="ECO:0000313" key="18">
    <source>
        <dbReference type="RefSeq" id="XP_014676085.1"/>
    </source>
</evidence>
<feature type="transmembrane region" description="Helical" evidence="12">
    <location>
        <begin position="546"/>
        <end position="566"/>
    </location>
</feature>
<evidence type="ECO:0000256" key="7">
    <source>
        <dbReference type="ARBA" id="ARBA00022729"/>
    </source>
</evidence>
<comment type="subcellular location">
    <subcellularLocation>
        <location evidence="2 12">Endoplasmic reticulum membrane</location>
        <topology evidence="2 12">Multi-pass membrane protein</topology>
    </subcellularLocation>
</comment>
<proteinExistence type="inferred from homology"/>
<comment type="subunit">
    <text evidence="11">Component of the oligosaccharyltransferase (OST) complex. OST exists in two different complex forms which contain common core subunits RPN1, RPN2, OST48, OST4, DAD1 and TMEM258, either STT3A or STT3B as catalytic subunits, and form-specific accessory subunits. STT3A complex assembly occurs through the formation of 3 subcomplexes. Subcomplex 1 contains RPN1 and TMEM258, subcomplex 2 contains the STT3A-specific subunits STT3A, DC2/OSTC, and KCP2 as well as the core subunit OST4, and subcomplex 3 contains RPN2, DAD1, and OST48. The STT3A complex can form stable complexes with the Sec61 complex or with both the Sec61 and TRAP complexes. Interacts with DDI2. Interacts with TMEM35A/NACHO.</text>
</comment>
<feature type="signal peptide" evidence="12">
    <location>
        <begin position="1"/>
        <end position="19"/>
    </location>
</feature>
<evidence type="ECO:0000256" key="10">
    <source>
        <dbReference type="ARBA" id="ARBA00023136"/>
    </source>
</evidence>
<dbReference type="InterPro" id="IPR055374">
    <property type="entry name" value="Ribophorin_II_3rd"/>
</dbReference>
<dbReference type="InterPro" id="IPR055375">
    <property type="entry name" value="Ribophorin_II_2nd"/>
</dbReference>
<dbReference type="PANTHER" id="PTHR12640">
    <property type="entry name" value="RIBOPHORIN II"/>
    <property type="match status" value="1"/>
</dbReference>
<evidence type="ECO:0000256" key="9">
    <source>
        <dbReference type="ARBA" id="ARBA00022989"/>
    </source>
</evidence>
<evidence type="ECO:0000313" key="17">
    <source>
        <dbReference type="Proteomes" id="UP000695022"/>
    </source>
</evidence>
<feature type="transmembrane region" description="Helical" evidence="12">
    <location>
        <begin position="611"/>
        <end position="628"/>
    </location>
</feature>
<dbReference type="Pfam" id="PF23861">
    <property type="entry name" value="Ribophorin_II_2nd"/>
    <property type="match status" value="1"/>
</dbReference>
<keyword evidence="7 12" id="KW-0732">Signal</keyword>
<evidence type="ECO:0000256" key="6">
    <source>
        <dbReference type="ARBA" id="ARBA00022692"/>
    </source>
</evidence>
<evidence type="ECO:0000256" key="12">
    <source>
        <dbReference type="RuleBase" id="RU366029"/>
    </source>
</evidence>
<dbReference type="InterPro" id="IPR008814">
    <property type="entry name" value="Swp1"/>
</dbReference>
<evidence type="ECO:0000256" key="2">
    <source>
        <dbReference type="ARBA" id="ARBA00004477"/>
    </source>
</evidence>
<keyword evidence="6 12" id="KW-0812">Transmembrane</keyword>
<keyword evidence="10 12" id="KW-0472">Membrane</keyword>
<dbReference type="PANTHER" id="PTHR12640:SF0">
    <property type="entry name" value="DOLICHYL-DIPHOSPHOOLIGOSACCHARIDE--PROTEIN GLYCOSYLTRANSFERASE SUBUNIT 2"/>
    <property type="match status" value="1"/>
</dbReference>
<dbReference type="Pfam" id="PF05817">
    <property type="entry name" value="Ribophorin_II"/>
    <property type="match status" value="1"/>
</dbReference>
<feature type="domain" description="Ribophorin II third" evidence="14">
    <location>
        <begin position="382"/>
        <end position="508"/>
    </location>
</feature>
<dbReference type="GeneID" id="106816053"/>
<accession>A0ABM1EV64</accession>
<evidence type="ECO:0000256" key="5">
    <source>
        <dbReference type="ARBA" id="ARBA00017612"/>
    </source>
</evidence>
<feature type="domain" description="Ribophorin II second" evidence="15">
    <location>
        <begin position="266"/>
        <end position="374"/>
    </location>
</feature>
<feature type="domain" description="Ribophorin II N-terminal" evidence="13">
    <location>
        <begin position="27"/>
        <end position="258"/>
    </location>
</feature>
<evidence type="ECO:0000256" key="4">
    <source>
        <dbReference type="ARBA" id="ARBA00009038"/>
    </source>
</evidence>
<evidence type="ECO:0000256" key="1">
    <source>
        <dbReference type="ARBA" id="ARBA00002791"/>
    </source>
</evidence>
<evidence type="ECO:0000259" key="16">
    <source>
        <dbReference type="Pfam" id="PF25147"/>
    </source>
</evidence>
<evidence type="ECO:0000259" key="14">
    <source>
        <dbReference type="Pfam" id="PF23860"/>
    </source>
</evidence>
<dbReference type="Pfam" id="PF23860">
    <property type="entry name" value="Ribophorin_II_3rd"/>
    <property type="match status" value="1"/>
</dbReference>
<evidence type="ECO:0000256" key="11">
    <source>
        <dbReference type="ARBA" id="ARBA00046750"/>
    </source>
</evidence>
<comment type="function">
    <text evidence="1 12">Subunit of the oligosaccharyl transferase (OST) complex that catalyzes the initial transfer of a defined glycan (Glc(3)Man(9)GlcNAc(2) in eukaryotes) from the lipid carrier dolichol-pyrophosphate to an asparagine residue within an Asn-X-Ser/Thr consensus motif in nascent polypeptide chains, the first step in protein N-glycosylation. N-glycosylation occurs cotranslationally and the complex associates with the Sec61 complex at the channel-forming translocon complex that mediates protein translocation across the endoplasmic reticulum (ER). All subunits are required for a maximal enzyme activity.</text>
</comment>